<sequence>MYPYTYKYVVQCPSICRFYGCVSILYKGAGIHARCELTTLLDYYLILPSINGSEHG</sequence>
<proteinExistence type="predicted"/>
<name>A0A0A9ASI8_ARUDO</name>
<reference evidence="1" key="1">
    <citation type="submission" date="2014-09" db="EMBL/GenBank/DDBJ databases">
        <authorList>
            <person name="Magalhaes I.L.F."/>
            <person name="Oliveira U."/>
            <person name="Santos F.R."/>
            <person name="Vidigal T.H.D.A."/>
            <person name="Brescovit A.D."/>
            <person name="Santos A.J."/>
        </authorList>
    </citation>
    <scope>NUCLEOTIDE SEQUENCE</scope>
    <source>
        <tissue evidence="1">Shoot tissue taken approximately 20 cm above the soil surface</tissue>
    </source>
</reference>
<dbReference type="AlphaFoldDB" id="A0A0A9ASI8"/>
<organism evidence="1">
    <name type="scientific">Arundo donax</name>
    <name type="common">Giant reed</name>
    <name type="synonym">Donax arundinaceus</name>
    <dbReference type="NCBI Taxonomy" id="35708"/>
    <lineage>
        <taxon>Eukaryota</taxon>
        <taxon>Viridiplantae</taxon>
        <taxon>Streptophyta</taxon>
        <taxon>Embryophyta</taxon>
        <taxon>Tracheophyta</taxon>
        <taxon>Spermatophyta</taxon>
        <taxon>Magnoliopsida</taxon>
        <taxon>Liliopsida</taxon>
        <taxon>Poales</taxon>
        <taxon>Poaceae</taxon>
        <taxon>PACMAD clade</taxon>
        <taxon>Arundinoideae</taxon>
        <taxon>Arundineae</taxon>
        <taxon>Arundo</taxon>
    </lineage>
</organism>
<evidence type="ECO:0000313" key="1">
    <source>
        <dbReference type="EMBL" id="JAD54694.1"/>
    </source>
</evidence>
<protein>
    <submittedName>
        <fullName evidence="1">Uncharacterized protein</fullName>
    </submittedName>
</protein>
<dbReference type="EMBL" id="GBRH01243201">
    <property type="protein sequence ID" value="JAD54694.1"/>
    <property type="molecule type" value="Transcribed_RNA"/>
</dbReference>
<accession>A0A0A9ASI8</accession>
<reference evidence="1" key="2">
    <citation type="journal article" date="2015" name="Data Brief">
        <title>Shoot transcriptome of the giant reed, Arundo donax.</title>
        <authorList>
            <person name="Barrero R.A."/>
            <person name="Guerrero F.D."/>
            <person name="Moolhuijzen P."/>
            <person name="Goolsby J.A."/>
            <person name="Tidwell J."/>
            <person name="Bellgard S.E."/>
            <person name="Bellgard M.I."/>
        </authorList>
    </citation>
    <scope>NUCLEOTIDE SEQUENCE</scope>
    <source>
        <tissue evidence="1">Shoot tissue taken approximately 20 cm above the soil surface</tissue>
    </source>
</reference>